<dbReference type="GO" id="GO:0005886">
    <property type="term" value="C:plasma membrane"/>
    <property type="evidence" value="ECO:0007669"/>
    <property type="project" value="TreeGrafter"/>
</dbReference>
<dbReference type="SMART" id="SM01260">
    <property type="entry name" value="LANC_like"/>
    <property type="match status" value="1"/>
</dbReference>
<dbReference type="SUPFAM" id="SSF158745">
    <property type="entry name" value="LanC-like"/>
    <property type="match status" value="1"/>
</dbReference>
<dbReference type="GO" id="GO:0046872">
    <property type="term" value="F:metal ion binding"/>
    <property type="evidence" value="ECO:0007669"/>
    <property type="project" value="UniProtKB-KW"/>
</dbReference>
<dbReference type="EMBL" id="NCKV01002753">
    <property type="protein sequence ID" value="RWS26449.1"/>
    <property type="molecule type" value="Genomic_DNA"/>
</dbReference>
<keyword evidence="2" id="KW-0479">Metal-binding</keyword>
<dbReference type="PANTHER" id="PTHR12736">
    <property type="entry name" value="LANC-LIKE PROTEIN"/>
    <property type="match status" value="1"/>
</dbReference>
<evidence type="ECO:0000256" key="1">
    <source>
        <dbReference type="ARBA" id="ARBA00007179"/>
    </source>
</evidence>
<gene>
    <name evidence="3" type="ORF">B4U80_07053</name>
</gene>
<accession>A0A443SG04</accession>
<dbReference type="GO" id="GO:0005975">
    <property type="term" value="P:carbohydrate metabolic process"/>
    <property type="evidence" value="ECO:0007669"/>
    <property type="project" value="InterPro"/>
</dbReference>
<comment type="similarity">
    <text evidence="1">Belongs to the LanC-like protein family.</text>
</comment>
<organism evidence="3 4">
    <name type="scientific">Leptotrombidium deliense</name>
    <dbReference type="NCBI Taxonomy" id="299467"/>
    <lineage>
        <taxon>Eukaryota</taxon>
        <taxon>Metazoa</taxon>
        <taxon>Ecdysozoa</taxon>
        <taxon>Arthropoda</taxon>
        <taxon>Chelicerata</taxon>
        <taxon>Arachnida</taxon>
        <taxon>Acari</taxon>
        <taxon>Acariformes</taxon>
        <taxon>Trombidiformes</taxon>
        <taxon>Prostigmata</taxon>
        <taxon>Anystina</taxon>
        <taxon>Parasitengona</taxon>
        <taxon>Trombiculoidea</taxon>
        <taxon>Trombiculidae</taxon>
        <taxon>Leptotrombidium</taxon>
    </lineage>
</organism>
<evidence type="ECO:0000313" key="4">
    <source>
        <dbReference type="Proteomes" id="UP000288716"/>
    </source>
</evidence>
<evidence type="ECO:0000256" key="2">
    <source>
        <dbReference type="PIRSR" id="PIRSR607822-1"/>
    </source>
</evidence>
<dbReference type="GO" id="GO:0031179">
    <property type="term" value="P:peptide modification"/>
    <property type="evidence" value="ECO:0007669"/>
    <property type="project" value="InterPro"/>
</dbReference>
<feature type="binding site" evidence="2">
    <location>
        <position position="281"/>
    </location>
    <ligand>
        <name>Zn(2+)</name>
        <dbReference type="ChEBI" id="CHEBI:29105"/>
    </ligand>
</feature>
<dbReference type="Pfam" id="PF05147">
    <property type="entry name" value="LANC_like"/>
    <property type="match status" value="1"/>
</dbReference>
<feature type="binding site" evidence="2">
    <location>
        <position position="328"/>
    </location>
    <ligand>
        <name>Zn(2+)</name>
        <dbReference type="ChEBI" id="CHEBI:29105"/>
    </ligand>
</feature>
<dbReference type="CDD" id="cd04794">
    <property type="entry name" value="euk_LANCL"/>
    <property type="match status" value="1"/>
</dbReference>
<dbReference type="InterPro" id="IPR012341">
    <property type="entry name" value="6hp_glycosidase-like_sf"/>
</dbReference>
<dbReference type="OrthoDB" id="10257263at2759"/>
<protein>
    <submittedName>
        <fullName evidence="3">LanC-like protein 2</fullName>
    </submittedName>
</protein>
<keyword evidence="2" id="KW-0862">Zinc</keyword>
<dbReference type="Gene3D" id="1.50.10.10">
    <property type="match status" value="1"/>
</dbReference>
<dbReference type="PANTHER" id="PTHR12736:SF21">
    <property type="entry name" value="LANC-LIKE PROTEIN 2"/>
    <property type="match status" value="1"/>
</dbReference>
<feature type="binding site" evidence="2">
    <location>
        <position position="327"/>
    </location>
    <ligand>
        <name>Zn(2+)</name>
        <dbReference type="ChEBI" id="CHEBI:29105"/>
    </ligand>
</feature>
<dbReference type="VEuPathDB" id="VectorBase:LDEU005591"/>
<dbReference type="InterPro" id="IPR020464">
    <property type="entry name" value="LanC-like_prot_euk"/>
</dbReference>
<name>A0A443SG04_9ACAR</name>
<comment type="caution">
    <text evidence="3">The sequence shown here is derived from an EMBL/GenBank/DDBJ whole genome shotgun (WGS) entry which is preliminary data.</text>
</comment>
<dbReference type="PRINTS" id="PR01950">
    <property type="entry name" value="LANCSUPER"/>
</dbReference>
<proteinExistence type="inferred from homology"/>
<dbReference type="AlphaFoldDB" id="A0A443SG04"/>
<dbReference type="InterPro" id="IPR007822">
    <property type="entry name" value="LANC-like"/>
</dbReference>
<dbReference type="Proteomes" id="UP000288716">
    <property type="component" value="Unassembled WGS sequence"/>
</dbReference>
<keyword evidence="4" id="KW-1185">Reference proteome</keyword>
<reference evidence="3 4" key="1">
    <citation type="journal article" date="2018" name="Gigascience">
        <title>Genomes of trombidid mites reveal novel predicted allergens and laterally-transferred genes associated with secondary metabolism.</title>
        <authorList>
            <person name="Dong X."/>
            <person name="Chaisiri K."/>
            <person name="Xia D."/>
            <person name="Armstrong S.D."/>
            <person name="Fang Y."/>
            <person name="Donnelly M.J."/>
            <person name="Kadowaki T."/>
            <person name="McGarry J.W."/>
            <person name="Darby A.C."/>
            <person name="Makepeace B.L."/>
        </authorList>
    </citation>
    <scope>NUCLEOTIDE SEQUENCE [LARGE SCALE GENOMIC DNA]</scope>
    <source>
        <strain evidence="3">UoL-UT</strain>
    </source>
</reference>
<dbReference type="PRINTS" id="PR01951">
    <property type="entry name" value="LANCEUKARYTE"/>
</dbReference>
<sequence length="406" mass="46272">MEEQRFFENPFIRETPVKMTDGSGQLLPPFKEKLVDNVSKLFSRFENALKTDSNSNDYSVYTGVAGYAYLYLHLSKVFTKYTVQEHKQTFLSAAQKYVEKALQLSKKNKSTFLCGTAGAISLAAIIYHEQSMTDKSDEMLKRLISIDSKHESYDEMLYGRAGILYSLMFAKQSIETQSIINSTHIRSVIEQILKSGQKTAQKECKGKPPLFYLWHDKAYVGAAHGLIGILCMLLECKEYLTEEEIDKLVKPTVDHMFNLRLKSGNYMSSVGSTSDRLIHWCHGATGAVFLFSLAHQIFKDEKYKNEVINCCELIWKRGILRKGYGICHGTAGNAYAFIRAYQLTNDDIHLFRAMKFAEWCFDYGKHGCRVADRPLSMFEGMAGTIYYLSDLLEPKNSRFPAFQLSA</sequence>
<evidence type="ECO:0000313" key="3">
    <source>
        <dbReference type="EMBL" id="RWS26449.1"/>
    </source>
</evidence>